<evidence type="ECO:0000313" key="1">
    <source>
        <dbReference type="EMBL" id="KAJ8713446.1"/>
    </source>
</evidence>
<protein>
    <recommendedName>
        <fullName evidence="3">Cuticle protein 16.5-like</fullName>
    </recommendedName>
</protein>
<accession>A0AAD7YEU7</accession>
<name>A0AAD7YEU7_MYTSE</name>
<reference evidence="1" key="1">
    <citation type="submission" date="2023-03" db="EMBL/GenBank/DDBJ databases">
        <title>Chromosome-level genomes of two armyworms, Mythimna separata and Mythimna loreyi, provide insights into the biosynthesis and reception of sex pheromones.</title>
        <authorList>
            <person name="Zhao H."/>
        </authorList>
    </citation>
    <scope>NUCLEOTIDE SEQUENCE</scope>
    <source>
        <strain evidence="1">BeijingLab</strain>
        <tissue evidence="1">Pupa</tissue>
    </source>
</reference>
<keyword evidence="2" id="KW-1185">Reference proteome</keyword>
<organism evidence="1 2">
    <name type="scientific">Mythimna separata</name>
    <name type="common">Oriental armyworm</name>
    <name type="synonym">Pseudaletia separata</name>
    <dbReference type="NCBI Taxonomy" id="271217"/>
    <lineage>
        <taxon>Eukaryota</taxon>
        <taxon>Metazoa</taxon>
        <taxon>Ecdysozoa</taxon>
        <taxon>Arthropoda</taxon>
        <taxon>Hexapoda</taxon>
        <taxon>Insecta</taxon>
        <taxon>Pterygota</taxon>
        <taxon>Neoptera</taxon>
        <taxon>Endopterygota</taxon>
        <taxon>Lepidoptera</taxon>
        <taxon>Glossata</taxon>
        <taxon>Ditrysia</taxon>
        <taxon>Noctuoidea</taxon>
        <taxon>Noctuidae</taxon>
        <taxon>Noctuinae</taxon>
        <taxon>Hadenini</taxon>
        <taxon>Mythimna</taxon>
    </lineage>
</organism>
<proteinExistence type="predicted"/>
<dbReference type="Proteomes" id="UP001231518">
    <property type="component" value="Chromosome 4"/>
</dbReference>
<gene>
    <name evidence="1" type="ORF">PYW07_013816</name>
</gene>
<sequence>MFALVNSDESRRQGLGSLITRPSMPETSPRMAGCNTIGVCAVYNVLADQQTIVVLAALVAISAAKPALVSAPLVAAAPAAVVTATSSQYYHRINSGLAAYVAAPAAYVAPAAAPYVAAPYVASPYAAPYVAASAPLIAY</sequence>
<dbReference type="AlphaFoldDB" id="A0AAD7YEU7"/>
<evidence type="ECO:0008006" key="3">
    <source>
        <dbReference type="Google" id="ProtNLM"/>
    </source>
</evidence>
<comment type="caution">
    <text evidence="1">The sequence shown here is derived from an EMBL/GenBank/DDBJ whole genome shotgun (WGS) entry which is preliminary data.</text>
</comment>
<dbReference type="EMBL" id="JARGEI010000020">
    <property type="protein sequence ID" value="KAJ8713446.1"/>
    <property type="molecule type" value="Genomic_DNA"/>
</dbReference>
<evidence type="ECO:0000313" key="2">
    <source>
        <dbReference type="Proteomes" id="UP001231518"/>
    </source>
</evidence>